<dbReference type="Pfam" id="PF00482">
    <property type="entry name" value="T2SSF"/>
    <property type="match status" value="1"/>
</dbReference>
<keyword evidence="4 6" id="KW-1133">Transmembrane helix</keyword>
<feature type="domain" description="Type II secretion system protein TadB-like N-terminal" evidence="8">
    <location>
        <begin position="6"/>
        <end position="116"/>
    </location>
</feature>
<evidence type="ECO:0000259" key="8">
    <source>
        <dbReference type="Pfam" id="PF19360"/>
    </source>
</evidence>
<dbReference type="Gene3D" id="1.20.81.30">
    <property type="entry name" value="Type II secretion system (T2SS), domain F"/>
    <property type="match status" value="1"/>
</dbReference>
<organism evidence="9 10">
    <name type="scientific">Rhodoplanes roseus</name>
    <dbReference type="NCBI Taxonomy" id="29409"/>
    <lineage>
        <taxon>Bacteria</taxon>
        <taxon>Pseudomonadati</taxon>
        <taxon>Pseudomonadota</taxon>
        <taxon>Alphaproteobacteria</taxon>
        <taxon>Hyphomicrobiales</taxon>
        <taxon>Nitrobacteraceae</taxon>
        <taxon>Rhodoplanes</taxon>
    </lineage>
</organism>
<gene>
    <name evidence="9" type="ORF">CH341_04660</name>
</gene>
<evidence type="ECO:0000259" key="7">
    <source>
        <dbReference type="Pfam" id="PF00482"/>
    </source>
</evidence>
<feature type="domain" description="Type II secretion system protein GspF" evidence="7">
    <location>
        <begin position="154"/>
        <end position="278"/>
    </location>
</feature>
<evidence type="ECO:0000256" key="2">
    <source>
        <dbReference type="ARBA" id="ARBA00022475"/>
    </source>
</evidence>
<accession>A0A327L3Z4</accession>
<name>A0A327L3Z4_9BRAD</name>
<evidence type="ECO:0000256" key="1">
    <source>
        <dbReference type="ARBA" id="ARBA00004651"/>
    </source>
</evidence>
<sequence>MLDIDPLYMIYVLAAASAIMFGEGAYLLLSSATSYRKRINRRLALLSETNDRESILVQLRRERGLTSGGDLTLPILSFNRLLLQSGMSGGLTRLVIYTLVFAVLAFAVVLVLRNSMLEAVAATLAVLTLGPILALKFLRSRRQKQFGAQFANAIDIIVRSLRAGHPVPIAVTMVARELPDPVGTEFGIVADEITYGADLETAMRNLFYRVGQDDLPLFVTAVAIQGSTGGNLGEILENLSSVIRDRFKMRRKIKALASEGKMSAMLLSALPIGMFFIVQVVSPDFYGSVWKYDLTKLGLGLAAAWMVIGNLLMFRMVNFKI</sequence>
<keyword evidence="5 6" id="KW-0472">Membrane</keyword>
<dbReference type="AlphaFoldDB" id="A0A327L3Z4"/>
<evidence type="ECO:0000256" key="5">
    <source>
        <dbReference type="ARBA" id="ARBA00023136"/>
    </source>
</evidence>
<feature type="transmembrane region" description="Helical" evidence="6">
    <location>
        <begin position="297"/>
        <end position="317"/>
    </location>
</feature>
<keyword evidence="2" id="KW-1003">Cell membrane</keyword>
<dbReference type="InterPro" id="IPR018076">
    <property type="entry name" value="T2SS_GspF_dom"/>
</dbReference>
<feature type="transmembrane region" description="Helical" evidence="6">
    <location>
        <begin position="6"/>
        <end position="29"/>
    </location>
</feature>
<evidence type="ECO:0000256" key="4">
    <source>
        <dbReference type="ARBA" id="ARBA00022989"/>
    </source>
</evidence>
<dbReference type="GO" id="GO:0005886">
    <property type="term" value="C:plasma membrane"/>
    <property type="evidence" value="ECO:0007669"/>
    <property type="project" value="UniProtKB-SubCell"/>
</dbReference>
<keyword evidence="3 6" id="KW-0812">Transmembrane</keyword>
<feature type="transmembrane region" description="Helical" evidence="6">
    <location>
        <begin position="94"/>
        <end position="113"/>
    </location>
</feature>
<evidence type="ECO:0000313" key="10">
    <source>
        <dbReference type="Proteomes" id="UP000249130"/>
    </source>
</evidence>
<evidence type="ECO:0000256" key="6">
    <source>
        <dbReference type="SAM" id="Phobius"/>
    </source>
</evidence>
<dbReference type="RefSeq" id="WP_111417871.1">
    <property type="nucleotide sequence ID" value="NZ_NPEX01000019.1"/>
</dbReference>
<evidence type="ECO:0000313" key="9">
    <source>
        <dbReference type="EMBL" id="RAI45291.1"/>
    </source>
</evidence>
<keyword evidence="10" id="KW-1185">Reference proteome</keyword>
<dbReference type="OrthoDB" id="9803381at2"/>
<dbReference type="InterPro" id="IPR042094">
    <property type="entry name" value="T2SS_GspF_sf"/>
</dbReference>
<dbReference type="PANTHER" id="PTHR35007">
    <property type="entry name" value="INTEGRAL MEMBRANE PROTEIN-RELATED"/>
    <property type="match status" value="1"/>
</dbReference>
<evidence type="ECO:0000256" key="3">
    <source>
        <dbReference type="ARBA" id="ARBA00022692"/>
    </source>
</evidence>
<dbReference type="Pfam" id="PF19360">
    <property type="entry name" value="TadB_TadC_N"/>
    <property type="match status" value="1"/>
</dbReference>
<dbReference type="Proteomes" id="UP000249130">
    <property type="component" value="Unassembled WGS sequence"/>
</dbReference>
<reference evidence="9 10" key="1">
    <citation type="submission" date="2017-07" db="EMBL/GenBank/DDBJ databases">
        <title>Draft Genome Sequences of Select Purple Nonsulfur Bacteria.</title>
        <authorList>
            <person name="Lasarre B."/>
            <person name="Mckinlay J.B."/>
        </authorList>
    </citation>
    <scope>NUCLEOTIDE SEQUENCE [LARGE SCALE GENOMIC DNA]</scope>
    <source>
        <strain evidence="9 10">DSM 5909</strain>
    </source>
</reference>
<dbReference type="EMBL" id="NPEX01000019">
    <property type="protein sequence ID" value="RAI45291.1"/>
    <property type="molecule type" value="Genomic_DNA"/>
</dbReference>
<dbReference type="InterPro" id="IPR045824">
    <property type="entry name" value="T2SS_TadB-like_N"/>
</dbReference>
<feature type="transmembrane region" description="Helical" evidence="6">
    <location>
        <begin position="119"/>
        <end position="138"/>
    </location>
</feature>
<comment type="caution">
    <text evidence="9">The sequence shown here is derived from an EMBL/GenBank/DDBJ whole genome shotgun (WGS) entry which is preliminary data.</text>
</comment>
<protein>
    <submittedName>
        <fullName evidence="9">Uncharacterized protein</fullName>
    </submittedName>
</protein>
<feature type="transmembrane region" description="Helical" evidence="6">
    <location>
        <begin position="256"/>
        <end position="277"/>
    </location>
</feature>
<comment type="subcellular location">
    <subcellularLocation>
        <location evidence="1">Cell membrane</location>
        <topology evidence="1">Multi-pass membrane protein</topology>
    </subcellularLocation>
</comment>
<dbReference type="PANTHER" id="PTHR35007:SF1">
    <property type="entry name" value="PILUS ASSEMBLY PROTEIN"/>
    <property type="match status" value="1"/>
</dbReference>
<proteinExistence type="predicted"/>